<organism evidence="2">
    <name type="scientific">hydrothermal vent metagenome</name>
    <dbReference type="NCBI Taxonomy" id="652676"/>
    <lineage>
        <taxon>unclassified sequences</taxon>
        <taxon>metagenomes</taxon>
        <taxon>ecological metagenomes</taxon>
    </lineage>
</organism>
<accession>A0A3B1DFZ1</accession>
<proteinExistence type="predicted"/>
<dbReference type="InterPro" id="IPR036921">
    <property type="entry name" value="PurM-like_N_sf"/>
</dbReference>
<dbReference type="EC" id="2.7.4.16" evidence="2"/>
<gene>
    <name evidence="2" type="ORF">MNBD_PLANCTO03-80</name>
</gene>
<feature type="non-terminal residue" evidence="2">
    <location>
        <position position="1"/>
    </location>
</feature>
<protein>
    <submittedName>
        <fullName evidence="2">Thiamine-monophosphate kinase</fullName>
        <ecNumber evidence="2">2.7.4.16</ecNumber>
    </submittedName>
</protein>
<feature type="region of interest" description="Disordered" evidence="1">
    <location>
        <begin position="60"/>
        <end position="82"/>
    </location>
</feature>
<dbReference type="GO" id="GO:0009030">
    <property type="term" value="F:thiamine-phosphate kinase activity"/>
    <property type="evidence" value="ECO:0007669"/>
    <property type="project" value="UniProtKB-EC"/>
</dbReference>
<dbReference type="Gene3D" id="3.30.1330.10">
    <property type="entry name" value="PurM-like, N-terminal domain"/>
    <property type="match status" value="1"/>
</dbReference>
<keyword evidence="2" id="KW-0418">Kinase</keyword>
<dbReference type="EMBL" id="UOGK01000517">
    <property type="protein sequence ID" value="VAX41269.1"/>
    <property type="molecule type" value="Genomic_DNA"/>
</dbReference>
<name>A0A3B1DFZ1_9ZZZZ</name>
<dbReference type="InterPro" id="IPR006283">
    <property type="entry name" value="ThiL-like"/>
</dbReference>
<dbReference type="InterPro" id="IPR036676">
    <property type="entry name" value="PurM-like_C_sf"/>
</dbReference>
<keyword evidence="2" id="KW-0808">Transferase</keyword>
<evidence type="ECO:0000256" key="1">
    <source>
        <dbReference type="SAM" id="MobiDB-lite"/>
    </source>
</evidence>
<dbReference type="SUPFAM" id="SSF56042">
    <property type="entry name" value="PurM C-terminal domain-like"/>
    <property type="match status" value="1"/>
</dbReference>
<evidence type="ECO:0000313" key="2">
    <source>
        <dbReference type="EMBL" id="VAX41269.1"/>
    </source>
</evidence>
<dbReference type="AlphaFoldDB" id="A0A3B1DFZ1"/>
<sequence>EPAWGLATGLLPDGYAHGKELVEALHKWGQHWGCPIVGGDIAFGLGPLSITTTVVGRMTKPDAPARNIEPPAQAGGGGEGGGGPLACARGSMAYETAVRSPILRSGAKPGDELWLTGQVGGSLESGWHLRFAPRLDAGGAAARSDRVHAMIDLSDGLGRDAARLGAASGVRLIIEAAKLPISHHSPGWLEAVREGEDYELLMAIHPQYPEVSEPPLRLAPPLLGPIGVVRACEVGEKPGATIIDPYGREHDAETLGWDHGG</sequence>
<dbReference type="Gene3D" id="3.90.650.10">
    <property type="entry name" value="PurM-like C-terminal domain"/>
    <property type="match status" value="1"/>
</dbReference>
<dbReference type="PANTHER" id="PTHR30270">
    <property type="entry name" value="THIAMINE-MONOPHOSPHATE KINASE"/>
    <property type="match status" value="1"/>
</dbReference>
<dbReference type="PANTHER" id="PTHR30270:SF0">
    <property type="entry name" value="THIAMINE-MONOPHOSPHATE KINASE"/>
    <property type="match status" value="1"/>
</dbReference>
<reference evidence="2" key="1">
    <citation type="submission" date="2018-06" db="EMBL/GenBank/DDBJ databases">
        <authorList>
            <person name="Zhirakovskaya E."/>
        </authorList>
    </citation>
    <scope>NUCLEOTIDE SEQUENCE</scope>
</reference>
<dbReference type="GO" id="GO:0009228">
    <property type="term" value="P:thiamine biosynthetic process"/>
    <property type="evidence" value="ECO:0007669"/>
    <property type="project" value="InterPro"/>
</dbReference>